<evidence type="ECO:0000313" key="1">
    <source>
        <dbReference type="EMBL" id="EGD21416.1"/>
    </source>
</evidence>
<name>E9T812_RHOHA</name>
<accession>E9T812</accession>
<dbReference type="AlphaFoldDB" id="E9T812"/>
<reference evidence="1" key="1">
    <citation type="submission" date="2011-01" db="EMBL/GenBank/DDBJ databases">
        <authorList>
            <person name="Muzny D."/>
            <person name="Qin X."/>
            <person name="Buhay C."/>
            <person name="Dugan-Rocha S."/>
            <person name="Ding Y."/>
            <person name="Chen G."/>
            <person name="Hawes A."/>
            <person name="Holder M."/>
            <person name="Jhangiani S."/>
            <person name="Johnson A."/>
            <person name="Khan Z."/>
            <person name="Li Z."/>
            <person name="Liu W."/>
            <person name="Liu X."/>
            <person name="Perez L."/>
            <person name="Shen H."/>
            <person name="Wang Q."/>
            <person name="Watt J."/>
            <person name="Xi L."/>
            <person name="Xin Y."/>
            <person name="Zhou J."/>
            <person name="Deng J."/>
            <person name="Jiang H."/>
            <person name="Liu Y."/>
            <person name="Qu J."/>
            <person name="Song X.-Z."/>
            <person name="Zhang L."/>
            <person name="Villasana D."/>
            <person name="Johnson A."/>
            <person name="Liu J."/>
            <person name="Liyanage D."/>
            <person name="Lorensuhewa L."/>
            <person name="Robinson T."/>
            <person name="Song A."/>
            <person name="Song B.-B."/>
            <person name="Dinh H."/>
            <person name="Thornton R."/>
            <person name="Coyle M."/>
            <person name="Francisco L."/>
            <person name="Jackson L."/>
            <person name="Javaid M."/>
            <person name="Korchina V."/>
            <person name="Kovar C."/>
            <person name="Mata R."/>
            <person name="Mathew T."/>
            <person name="Ngo R."/>
            <person name="Nguyen L."/>
            <person name="Nguyen N."/>
            <person name="Okwuonu G."/>
            <person name="Ongeri F."/>
            <person name="Pham C."/>
            <person name="Simmons D."/>
            <person name="Wilczek-Boney K."/>
            <person name="Hale W."/>
            <person name="Jakkamsetti A."/>
            <person name="Pham P."/>
            <person name="Ruth R."/>
            <person name="San Lucas F."/>
            <person name="Warren J."/>
            <person name="Zhang J."/>
            <person name="Zhao Z."/>
            <person name="Zhou C."/>
            <person name="Zhu D."/>
            <person name="Lee S."/>
            <person name="Bess C."/>
            <person name="Blankenburg K."/>
            <person name="Forbes L."/>
            <person name="Fu Q."/>
            <person name="Gubbala S."/>
            <person name="Hirani K."/>
            <person name="Jayaseelan J.C."/>
            <person name="Lara F."/>
            <person name="Munidasa M."/>
            <person name="Palculict T."/>
            <person name="Patil S."/>
            <person name="Pu L.-L."/>
            <person name="Saada N."/>
            <person name="Tang L."/>
            <person name="Weissenberger G."/>
            <person name="Zhu Y."/>
            <person name="Hemphill L."/>
            <person name="Shang Y."/>
            <person name="Youmans B."/>
            <person name="Ayvaz T."/>
            <person name="Ross M."/>
            <person name="Santibanez J."/>
            <person name="Aqrawi P."/>
            <person name="Gross S."/>
            <person name="Joshi V."/>
            <person name="Fowler G."/>
            <person name="Nazareth L."/>
            <person name="Reid J."/>
            <person name="Worley K."/>
            <person name="Petrosino J."/>
            <person name="Highlander S."/>
            <person name="Gibbs R."/>
        </authorList>
    </citation>
    <scope>NUCLEOTIDE SEQUENCE [LARGE SCALE GENOMIC DNA]</scope>
    <source>
        <strain evidence="1">ATCC 33707</strain>
    </source>
</reference>
<dbReference type="EMBL" id="ADNW02000033">
    <property type="protein sequence ID" value="EGD21416.1"/>
    <property type="molecule type" value="Genomic_DNA"/>
</dbReference>
<dbReference type="HOGENOM" id="CLU_3157184_0_0_11"/>
<sequence length="48" mass="4841">MAEASCPVCSGVESCPLHAVRSSAPAAATAAVTARVLVMSKQCGMLNY</sequence>
<proteinExistence type="predicted"/>
<gene>
    <name evidence="1" type="ORF">HMPREF0724_14918</name>
</gene>
<keyword evidence="2" id="KW-1185">Reference proteome</keyword>
<comment type="caution">
    <text evidence="1">The sequence shown here is derived from an EMBL/GenBank/DDBJ whole genome shotgun (WGS) entry which is preliminary data.</text>
</comment>
<dbReference type="Proteomes" id="UP000004245">
    <property type="component" value="Unassembled WGS sequence"/>
</dbReference>
<protein>
    <submittedName>
        <fullName evidence="1">Uncharacterized protein</fullName>
    </submittedName>
</protein>
<organism evidence="1 2">
    <name type="scientific">Prescottella equi ATCC 33707</name>
    <dbReference type="NCBI Taxonomy" id="525370"/>
    <lineage>
        <taxon>Bacteria</taxon>
        <taxon>Bacillati</taxon>
        <taxon>Actinomycetota</taxon>
        <taxon>Actinomycetes</taxon>
        <taxon>Mycobacteriales</taxon>
        <taxon>Nocardiaceae</taxon>
        <taxon>Prescottella</taxon>
    </lineage>
</organism>
<evidence type="ECO:0000313" key="2">
    <source>
        <dbReference type="Proteomes" id="UP000004245"/>
    </source>
</evidence>